<dbReference type="PROSITE" id="PS51257">
    <property type="entry name" value="PROKAR_LIPOPROTEIN"/>
    <property type="match status" value="1"/>
</dbReference>
<keyword evidence="5" id="KW-1185">Reference proteome</keyword>
<name>A0ABV9EM94_9ACTN</name>
<reference evidence="5" key="1">
    <citation type="journal article" date="2019" name="Int. J. Syst. Evol. Microbiol.">
        <title>The Global Catalogue of Microorganisms (GCM) 10K type strain sequencing project: providing services to taxonomists for standard genome sequencing and annotation.</title>
        <authorList>
            <consortium name="The Broad Institute Genomics Platform"/>
            <consortium name="The Broad Institute Genome Sequencing Center for Infectious Disease"/>
            <person name="Wu L."/>
            <person name="Ma J."/>
        </authorList>
    </citation>
    <scope>NUCLEOTIDE SEQUENCE [LARGE SCALE GENOMIC DNA]</scope>
    <source>
        <strain evidence="5">CCUG 49560</strain>
    </source>
</reference>
<sequence>METHPSRRAFLGVLGTAALTGCSGGLKESSGGTGGTIRIGYVSPRTGALAVFGESDDYVVGTVREAVRKGLTVGGRSYPVEIVTKDTQSSAARAAEVAAELIQRDAVDIVLCTSTPDTTNPVSDQCEAAGVPCLATICPWEIWAGGRGPFTYSYLYFVGSREETDVFAGLWRRLGGDHVVGGLWPNDVDGEVYRRFVTPKVKELGWRLADSGAYADGSTDYSSIISAFVKSDVDILQATPIPPDWVTFWRQAHQNRFRPKMVCVAKAMLFPSVAATLGPLAEGIVSPVWWSPSFPYKSSLDGTSARDLAQGYRTATGRQWTPPMGFNHGLFEIAVAALRASGDPKDKKAVAAAIGRQKGEAVSGRYDFTAGPMKNVSQAPDLLGQWRANGSGGHDLVIVDNSLEPAIPLQGDLRPL</sequence>
<comment type="similarity">
    <text evidence="1">Belongs to the leucine-binding protein family.</text>
</comment>
<dbReference type="InterPro" id="IPR028081">
    <property type="entry name" value="Leu-bd"/>
</dbReference>
<proteinExistence type="inferred from homology"/>
<dbReference type="InterPro" id="IPR028082">
    <property type="entry name" value="Peripla_BP_I"/>
</dbReference>
<dbReference type="EMBL" id="JBHSFN010000017">
    <property type="protein sequence ID" value="MFC4589651.1"/>
    <property type="molecule type" value="Genomic_DNA"/>
</dbReference>
<feature type="domain" description="Leucine-binding protein" evidence="3">
    <location>
        <begin position="36"/>
        <end position="370"/>
    </location>
</feature>
<dbReference type="PANTHER" id="PTHR30483">
    <property type="entry name" value="LEUCINE-SPECIFIC-BINDING PROTEIN"/>
    <property type="match status" value="1"/>
</dbReference>
<protein>
    <submittedName>
        <fullName evidence="4">ABC transporter substrate-binding protein</fullName>
    </submittedName>
</protein>
<evidence type="ECO:0000313" key="5">
    <source>
        <dbReference type="Proteomes" id="UP001595891"/>
    </source>
</evidence>
<evidence type="ECO:0000256" key="1">
    <source>
        <dbReference type="ARBA" id="ARBA00010062"/>
    </source>
</evidence>
<dbReference type="Pfam" id="PF13458">
    <property type="entry name" value="Peripla_BP_6"/>
    <property type="match status" value="1"/>
</dbReference>
<keyword evidence="2" id="KW-0732">Signal</keyword>
<dbReference type="SUPFAM" id="SSF53822">
    <property type="entry name" value="Periplasmic binding protein-like I"/>
    <property type="match status" value="1"/>
</dbReference>
<dbReference type="Gene3D" id="3.40.50.2300">
    <property type="match status" value="2"/>
</dbReference>
<gene>
    <name evidence="4" type="ORF">ACFO8L_26430</name>
</gene>
<dbReference type="CDD" id="cd06337">
    <property type="entry name" value="PBP1_ABC_ligand_binding-like"/>
    <property type="match status" value="1"/>
</dbReference>
<comment type="caution">
    <text evidence="4">The sequence shown here is derived from an EMBL/GenBank/DDBJ whole genome shotgun (WGS) entry which is preliminary data.</text>
</comment>
<dbReference type="RefSeq" id="WP_262849701.1">
    <property type="nucleotide sequence ID" value="NZ_JANZYP010000089.1"/>
</dbReference>
<dbReference type="Proteomes" id="UP001595891">
    <property type="component" value="Unassembled WGS sequence"/>
</dbReference>
<accession>A0ABV9EM94</accession>
<evidence type="ECO:0000256" key="2">
    <source>
        <dbReference type="ARBA" id="ARBA00022729"/>
    </source>
</evidence>
<dbReference type="InterPro" id="IPR051010">
    <property type="entry name" value="BCAA_transport"/>
</dbReference>
<organism evidence="4 5">
    <name type="scientific">Sphaerisporangium corydalis</name>
    <dbReference type="NCBI Taxonomy" id="1441875"/>
    <lineage>
        <taxon>Bacteria</taxon>
        <taxon>Bacillati</taxon>
        <taxon>Actinomycetota</taxon>
        <taxon>Actinomycetes</taxon>
        <taxon>Streptosporangiales</taxon>
        <taxon>Streptosporangiaceae</taxon>
        <taxon>Sphaerisporangium</taxon>
    </lineage>
</organism>
<evidence type="ECO:0000259" key="3">
    <source>
        <dbReference type="Pfam" id="PF13458"/>
    </source>
</evidence>
<evidence type="ECO:0000313" key="4">
    <source>
        <dbReference type="EMBL" id="MFC4589651.1"/>
    </source>
</evidence>
<dbReference type="PANTHER" id="PTHR30483:SF6">
    <property type="entry name" value="PERIPLASMIC BINDING PROTEIN OF ABC TRANSPORTER FOR NATURAL AMINO ACIDS"/>
    <property type="match status" value="1"/>
</dbReference>